<protein>
    <recommendedName>
        <fullName evidence="2">RNase H type-1 domain-containing protein</fullName>
    </recommendedName>
</protein>
<name>A0A0B6Z0S1_9EUPU</name>
<proteinExistence type="predicted"/>
<dbReference type="AlphaFoldDB" id="A0A0B6Z0S1"/>
<sequence length="60" mass="6525">MILLHLNFVPGNFQVKDNERTDALGNSAAIGNGLSMDSDDIVNVLEENMSSGNFIGEDRE</sequence>
<organism evidence="1">
    <name type="scientific">Arion vulgaris</name>
    <dbReference type="NCBI Taxonomy" id="1028688"/>
    <lineage>
        <taxon>Eukaryota</taxon>
        <taxon>Metazoa</taxon>
        <taxon>Spiralia</taxon>
        <taxon>Lophotrochozoa</taxon>
        <taxon>Mollusca</taxon>
        <taxon>Gastropoda</taxon>
        <taxon>Heterobranchia</taxon>
        <taxon>Euthyneura</taxon>
        <taxon>Panpulmonata</taxon>
        <taxon>Eupulmonata</taxon>
        <taxon>Stylommatophora</taxon>
        <taxon>Helicina</taxon>
        <taxon>Arionoidea</taxon>
        <taxon>Arionidae</taxon>
        <taxon>Arion</taxon>
    </lineage>
</organism>
<gene>
    <name evidence="1" type="primary">ORF44279</name>
</gene>
<evidence type="ECO:0000313" key="1">
    <source>
        <dbReference type="EMBL" id="CEK62123.1"/>
    </source>
</evidence>
<reference evidence="1" key="1">
    <citation type="submission" date="2014-12" db="EMBL/GenBank/DDBJ databases">
        <title>Insight into the proteome of Arion vulgaris.</title>
        <authorList>
            <person name="Aradska J."/>
            <person name="Bulat T."/>
            <person name="Smidak R."/>
            <person name="Sarate P."/>
            <person name="Gangsoo J."/>
            <person name="Sialana F."/>
            <person name="Bilban M."/>
            <person name="Lubec G."/>
        </authorList>
    </citation>
    <scope>NUCLEOTIDE SEQUENCE</scope>
    <source>
        <tissue evidence="1">Skin</tissue>
    </source>
</reference>
<feature type="non-terminal residue" evidence="1">
    <location>
        <position position="60"/>
    </location>
</feature>
<evidence type="ECO:0008006" key="2">
    <source>
        <dbReference type="Google" id="ProtNLM"/>
    </source>
</evidence>
<accession>A0A0B6Z0S1</accession>
<dbReference type="EMBL" id="HACG01015258">
    <property type="protein sequence ID" value="CEK62123.1"/>
    <property type="molecule type" value="Transcribed_RNA"/>
</dbReference>